<accession>A0A7S0QCU1</accession>
<organism evidence="2">
    <name type="scientific">Cryptomonas curvata</name>
    <dbReference type="NCBI Taxonomy" id="233186"/>
    <lineage>
        <taxon>Eukaryota</taxon>
        <taxon>Cryptophyceae</taxon>
        <taxon>Cryptomonadales</taxon>
        <taxon>Cryptomonadaceae</taxon>
        <taxon>Cryptomonas</taxon>
    </lineage>
</organism>
<dbReference type="EMBL" id="HBEZ01001541">
    <property type="protein sequence ID" value="CAD8623249.1"/>
    <property type="molecule type" value="Transcribed_RNA"/>
</dbReference>
<sequence length="168" mass="19548">MAVQHFEKNRLSQKELGKWMYKKLMLKKRPSRSVIANMYRPEDRARIKSFKDLMDNCATHCVPPDAESMMWEADDLRFRGFKLSNTNEIFLPPKSTSWVQPLDQGIIRSFKAVYRKYHIRCIISMLDSAVVENASKARPSVRNAIEWAWTAWNELSIMTVLSGSTFSP</sequence>
<dbReference type="InterPro" id="IPR004875">
    <property type="entry name" value="DDE_SF_endonuclease_dom"/>
</dbReference>
<dbReference type="AlphaFoldDB" id="A0A7S0QCU1"/>
<feature type="domain" description="DDE-1" evidence="1">
    <location>
        <begin position="81"/>
        <end position="159"/>
    </location>
</feature>
<evidence type="ECO:0000259" key="1">
    <source>
        <dbReference type="Pfam" id="PF03184"/>
    </source>
</evidence>
<gene>
    <name evidence="2" type="ORF">CCUR1050_LOCUS924</name>
</gene>
<reference evidence="2" key="1">
    <citation type="submission" date="2021-01" db="EMBL/GenBank/DDBJ databases">
        <authorList>
            <person name="Corre E."/>
            <person name="Pelletier E."/>
            <person name="Niang G."/>
            <person name="Scheremetjew M."/>
            <person name="Finn R."/>
            <person name="Kale V."/>
            <person name="Holt S."/>
            <person name="Cochrane G."/>
            <person name="Meng A."/>
            <person name="Brown T."/>
            <person name="Cohen L."/>
        </authorList>
    </citation>
    <scope>NUCLEOTIDE SEQUENCE</scope>
    <source>
        <strain evidence="2">CCAP979/52</strain>
    </source>
</reference>
<dbReference type="Pfam" id="PF03184">
    <property type="entry name" value="DDE_1"/>
    <property type="match status" value="1"/>
</dbReference>
<proteinExistence type="predicted"/>
<protein>
    <recommendedName>
        <fullName evidence="1">DDE-1 domain-containing protein</fullName>
    </recommendedName>
</protein>
<name>A0A7S0QCU1_9CRYP</name>
<evidence type="ECO:0000313" key="2">
    <source>
        <dbReference type="EMBL" id="CAD8623249.1"/>
    </source>
</evidence>
<dbReference type="GO" id="GO:0003676">
    <property type="term" value="F:nucleic acid binding"/>
    <property type="evidence" value="ECO:0007669"/>
    <property type="project" value="InterPro"/>
</dbReference>